<dbReference type="Pfam" id="PF20434">
    <property type="entry name" value="BD-FAE"/>
    <property type="match status" value="1"/>
</dbReference>
<keyword evidence="1 4" id="KW-0378">Hydrolase</keyword>
<feature type="domain" description="BD-FAE-like" evidence="3">
    <location>
        <begin position="135"/>
        <end position="328"/>
    </location>
</feature>
<accession>A0A223NQP7</accession>
<proteinExistence type="predicted"/>
<name>A0A223NQP7_9SPHI</name>
<dbReference type="RefSeq" id="WP_094568860.1">
    <property type="nucleotide sequence ID" value="NZ_CP022743.1"/>
</dbReference>
<dbReference type="SUPFAM" id="SSF53474">
    <property type="entry name" value="alpha/beta-Hydrolases"/>
    <property type="match status" value="1"/>
</dbReference>
<dbReference type="InterPro" id="IPR049492">
    <property type="entry name" value="BD-FAE-like_dom"/>
</dbReference>
<evidence type="ECO:0000256" key="1">
    <source>
        <dbReference type="ARBA" id="ARBA00022801"/>
    </source>
</evidence>
<dbReference type="AlphaFoldDB" id="A0A223NQP7"/>
<dbReference type="InterPro" id="IPR050300">
    <property type="entry name" value="GDXG_lipolytic_enzyme"/>
</dbReference>
<sequence length="388" mass="43340">MIRFYLILVLLLISTLCFLKAPEYHLWLLAIGVTEFWWLFAGIAILLTASGFWVQKYQLPGTILGLITLVIFLSPVVRACWVSRDVGPALAGSFNTTAQSQAKPFNFLNLFKSEKNLPPRAFTYVKYEDTSLTLDYYQSSKGEKKPCVIVVHGGSWSSGDSKQLPELNSYLAEKGYNVAAINYRMAPKYQTPAPVEDIKAAMIYLKKNADALHIDTNSFFLLGRSAGAQIALLAAYTLKEPAIKGVIDFYGPADMVWGYSIPSNPLIMDSRKVMDNYIGGPYSKVPQKYVACSPLEFVDKQSPPTLIIHGTNDVLVSSEHSRRLDLKLQQNGIEHYWLKLPWATHGFDYNLNGPGGQLSTYAVETFLNAISSQAQLKENKKEKMIVTQ</sequence>
<organism evidence="4 5">
    <name type="scientific">Mucilaginibacter xinganensis</name>
    <dbReference type="NCBI Taxonomy" id="1234841"/>
    <lineage>
        <taxon>Bacteria</taxon>
        <taxon>Pseudomonadati</taxon>
        <taxon>Bacteroidota</taxon>
        <taxon>Sphingobacteriia</taxon>
        <taxon>Sphingobacteriales</taxon>
        <taxon>Sphingobacteriaceae</taxon>
        <taxon>Mucilaginibacter</taxon>
    </lineage>
</organism>
<dbReference type="OrthoDB" id="9777975at2"/>
<keyword evidence="5" id="KW-1185">Reference proteome</keyword>
<dbReference type="Gene3D" id="3.40.50.1820">
    <property type="entry name" value="alpha/beta hydrolase"/>
    <property type="match status" value="1"/>
</dbReference>
<evidence type="ECO:0000313" key="5">
    <source>
        <dbReference type="Proteomes" id="UP000215002"/>
    </source>
</evidence>
<dbReference type="KEGG" id="muc:MuYL_0332"/>
<dbReference type="Proteomes" id="UP000215002">
    <property type="component" value="Chromosome"/>
</dbReference>
<evidence type="ECO:0000313" key="4">
    <source>
        <dbReference type="EMBL" id="ASU32235.1"/>
    </source>
</evidence>
<dbReference type="InterPro" id="IPR029058">
    <property type="entry name" value="AB_hydrolase_fold"/>
</dbReference>
<feature type="transmembrane region" description="Helical" evidence="2">
    <location>
        <begin position="59"/>
        <end position="77"/>
    </location>
</feature>
<evidence type="ECO:0000256" key="2">
    <source>
        <dbReference type="SAM" id="Phobius"/>
    </source>
</evidence>
<reference evidence="4 5" key="1">
    <citation type="submission" date="2017-08" db="EMBL/GenBank/DDBJ databases">
        <title>Complete genome sequence of Mucilaginibacter sp. strain BJC16-A31.</title>
        <authorList>
            <consortium name="Henan University of Science and Technology"/>
            <person name="You X."/>
        </authorList>
    </citation>
    <scope>NUCLEOTIDE SEQUENCE [LARGE SCALE GENOMIC DNA]</scope>
    <source>
        <strain evidence="4 5">BJC16-A31</strain>
    </source>
</reference>
<evidence type="ECO:0000259" key="3">
    <source>
        <dbReference type="Pfam" id="PF20434"/>
    </source>
</evidence>
<keyword evidence="2" id="KW-0472">Membrane</keyword>
<dbReference type="GO" id="GO:0016787">
    <property type="term" value="F:hydrolase activity"/>
    <property type="evidence" value="ECO:0007669"/>
    <property type="project" value="UniProtKB-KW"/>
</dbReference>
<gene>
    <name evidence="4" type="ORF">MuYL_0332</name>
</gene>
<protein>
    <submittedName>
        <fullName evidence="4">Alpha/beta hydrolase</fullName>
    </submittedName>
</protein>
<keyword evidence="2" id="KW-1133">Transmembrane helix</keyword>
<dbReference type="PANTHER" id="PTHR48081">
    <property type="entry name" value="AB HYDROLASE SUPERFAMILY PROTEIN C4A8.06C"/>
    <property type="match status" value="1"/>
</dbReference>
<dbReference type="EMBL" id="CP022743">
    <property type="protein sequence ID" value="ASU32235.1"/>
    <property type="molecule type" value="Genomic_DNA"/>
</dbReference>
<keyword evidence="2" id="KW-0812">Transmembrane</keyword>